<dbReference type="Pfam" id="PF14914">
    <property type="entry name" value="LRRC37AB_C"/>
    <property type="match status" value="1"/>
</dbReference>
<evidence type="ECO:0000259" key="3">
    <source>
        <dbReference type="Pfam" id="PF14914"/>
    </source>
</evidence>
<name>A0A7L3L3P8_9CHAR</name>
<evidence type="ECO:0000256" key="2">
    <source>
        <dbReference type="SAM" id="Phobius"/>
    </source>
</evidence>
<dbReference type="OrthoDB" id="9424710at2759"/>
<dbReference type="Proteomes" id="UP000582182">
    <property type="component" value="Unassembled WGS sequence"/>
</dbReference>
<dbReference type="InterPro" id="IPR029423">
    <property type="entry name" value="LRRC37AB_C"/>
</dbReference>
<dbReference type="PANTHER" id="PTHR23045">
    <property type="entry name" value="LEUCINE-RICH REPEAT-CONTAINING PROTEIN 37A"/>
    <property type="match status" value="1"/>
</dbReference>
<keyword evidence="2" id="KW-0812">Transmembrane</keyword>
<gene>
    <name evidence="4" type="primary">Lrrc37a2</name>
    <name evidence="4" type="ORF">TURVEL_R14284</name>
</gene>
<keyword evidence="5" id="KW-1185">Reference proteome</keyword>
<keyword evidence="2" id="KW-0472">Membrane</keyword>
<evidence type="ECO:0000256" key="1">
    <source>
        <dbReference type="SAM" id="MobiDB-lite"/>
    </source>
</evidence>
<evidence type="ECO:0000313" key="4">
    <source>
        <dbReference type="EMBL" id="NXU48341.1"/>
    </source>
</evidence>
<feature type="region of interest" description="Disordered" evidence="1">
    <location>
        <begin position="1"/>
        <end position="42"/>
    </location>
</feature>
<dbReference type="InterPro" id="IPR015753">
    <property type="entry name" value="LRRC37"/>
</dbReference>
<comment type="caution">
    <text evidence="4">The sequence shown here is derived from an EMBL/GenBank/DDBJ whole genome shotgun (WGS) entry which is preliminary data.</text>
</comment>
<feature type="non-terminal residue" evidence="4">
    <location>
        <position position="312"/>
    </location>
</feature>
<organism evidence="4 5">
    <name type="scientific">Turnix velox</name>
    <name type="common">Little buttonquail</name>
    <dbReference type="NCBI Taxonomy" id="2529409"/>
    <lineage>
        <taxon>Eukaryota</taxon>
        <taxon>Metazoa</taxon>
        <taxon>Chordata</taxon>
        <taxon>Craniata</taxon>
        <taxon>Vertebrata</taxon>
        <taxon>Euteleostomi</taxon>
        <taxon>Archelosauria</taxon>
        <taxon>Archosauria</taxon>
        <taxon>Dinosauria</taxon>
        <taxon>Saurischia</taxon>
        <taxon>Theropoda</taxon>
        <taxon>Coelurosauria</taxon>
        <taxon>Aves</taxon>
        <taxon>Neognathae</taxon>
        <taxon>Neoaves</taxon>
        <taxon>Charadriiformes</taxon>
        <taxon>Turnicidae</taxon>
        <taxon>Turnix</taxon>
    </lineage>
</organism>
<feature type="region of interest" description="Disordered" evidence="1">
    <location>
        <begin position="104"/>
        <end position="144"/>
    </location>
</feature>
<protein>
    <submittedName>
        <fullName evidence="4">L37A2 protein</fullName>
    </submittedName>
</protein>
<reference evidence="4 5" key="1">
    <citation type="submission" date="2019-09" db="EMBL/GenBank/DDBJ databases">
        <title>Bird 10,000 Genomes (B10K) Project - Family phase.</title>
        <authorList>
            <person name="Zhang G."/>
        </authorList>
    </citation>
    <scope>NUCLEOTIDE SEQUENCE [LARGE SCALE GENOMIC DNA]</scope>
    <source>
        <strain evidence="4">B10K-DU-029-46</strain>
    </source>
</reference>
<dbReference type="EMBL" id="VZTY01003601">
    <property type="protein sequence ID" value="NXU48341.1"/>
    <property type="molecule type" value="Genomic_DNA"/>
</dbReference>
<keyword evidence="2" id="KW-1133">Transmembrane helix</keyword>
<accession>A0A7L3L3P8</accession>
<sequence length="312" mass="34477">IQNDSDNVEQAKKTPGMEDVEDAEEAPPPRQDYIWTSRRQEQEDSLYLSKRHQLFYETFGNLKPEEEPTLMESEAEQRRNTNQQFFDNTLVNNHLPTANSTLEAKAEGEGSSLGGHSPTIPPAAETHWPQEKEGSGFLNKTSNSDSLDYTQAQGDLFETKVNHQLHWLIPNKALRTFIAQVARALRMDCHQPELQPACAELVSQTGVLIKLLSEGQDDQGASAVMGQCLLEGNITNGSTSETDRKVGETLGIVGCVLLDKGEWREQGSLPASSSLLCSQLRAEHTLGDGFLLSLLVSLVIMIFLTVICLLEV</sequence>
<feature type="domain" description="LRRC37A/B like protein 1 C-terminal" evidence="3">
    <location>
        <begin position="153"/>
        <end position="224"/>
    </location>
</feature>
<feature type="transmembrane region" description="Helical" evidence="2">
    <location>
        <begin position="290"/>
        <end position="310"/>
    </location>
</feature>
<evidence type="ECO:0000313" key="5">
    <source>
        <dbReference type="Proteomes" id="UP000582182"/>
    </source>
</evidence>
<dbReference type="PANTHER" id="PTHR23045:SF9">
    <property type="entry name" value="LEUCINE RICH REPEAT CONTAINING 37A-RELATED"/>
    <property type="match status" value="1"/>
</dbReference>
<dbReference type="AlphaFoldDB" id="A0A7L3L3P8"/>
<proteinExistence type="predicted"/>
<feature type="non-terminal residue" evidence="4">
    <location>
        <position position="1"/>
    </location>
</feature>